<feature type="compositionally biased region" description="Low complexity" evidence="5">
    <location>
        <begin position="331"/>
        <end position="344"/>
    </location>
</feature>
<dbReference type="EMBL" id="JAPFFF010000001">
    <property type="protein sequence ID" value="KAK8898908.1"/>
    <property type="molecule type" value="Genomic_DNA"/>
</dbReference>
<dbReference type="InterPro" id="IPR015943">
    <property type="entry name" value="WD40/YVTN_repeat-like_dom_sf"/>
</dbReference>
<dbReference type="SMART" id="SM00320">
    <property type="entry name" value="WD40"/>
    <property type="match status" value="6"/>
</dbReference>
<proteinExistence type="predicted"/>
<dbReference type="InterPro" id="IPR001680">
    <property type="entry name" value="WD40_rpt"/>
</dbReference>
<dbReference type="CDD" id="cd00200">
    <property type="entry name" value="WD40"/>
    <property type="match status" value="1"/>
</dbReference>
<name>A0ABR2L7A8_9EUKA</name>
<dbReference type="SUPFAM" id="SSF50978">
    <property type="entry name" value="WD40 repeat-like"/>
    <property type="match status" value="1"/>
</dbReference>
<organism evidence="7 8">
    <name type="scientific">Tritrichomonas musculus</name>
    <dbReference type="NCBI Taxonomy" id="1915356"/>
    <lineage>
        <taxon>Eukaryota</taxon>
        <taxon>Metamonada</taxon>
        <taxon>Parabasalia</taxon>
        <taxon>Tritrichomonadida</taxon>
        <taxon>Tritrichomonadidae</taxon>
        <taxon>Tritrichomonas</taxon>
    </lineage>
</organism>
<dbReference type="Pfam" id="PF13925">
    <property type="entry name" value="Katanin_con80"/>
    <property type="match status" value="1"/>
</dbReference>
<dbReference type="Pfam" id="PF00400">
    <property type="entry name" value="WD40"/>
    <property type="match status" value="4"/>
</dbReference>
<dbReference type="PROSITE" id="PS50294">
    <property type="entry name" value="WD_REPEATS_REGION"/>
    <property type="match status" value="2"/>
</dbReference>
<dbReference type="Proteomes" id="UP001470230">
    <property type="component" value="Unassembled WGS sequence"/>
</dbReference>
<feature type="repeat" description="WD" evidence="4">
    <location>
        <begin position="177"/>
        <end position="218"/>
    </location>
</feature>
<protein>
    <submittedName>
        <fullName evidence="7">Katanin p80 WD40 repeat-containing subunit B1</fullName>
    </submittedName>
</protein>
<keyword evidence="3" id="KW-0206">Cytoskeleton</keyword>
<comment type="subcellular location">
    <subcellularLocation>
        <location evidence="1">Cytoplasm</location>
        <location evidence="1">Cytoskeleton</location>
    </subcellularLocation>
</comment>
<evidence type="ECO:0000256" key="3">
    <source>
        <dbReference type="ARBA" id="ARBA00023212"/>
    </source>
</evidence>
<evidence type="ECO:0000256" key="4">
    <source>
        <dbReference type="PROSITE-ProRule" id="PRU00221"/>
    </source>
</evidence>
<evidence type="ECO:0000256" key="5">
    <source>
        <dbReference type="SAM" id="MobiDB-lite"/>
    </source>
</evidence>
<dbReference type="PANTHER" id="PTHR19845:SF0">
    <property type="entry name" value="KATANIN P80 WD40 REPEAT-CONTAINING SUBUNIT B1"/>
    <property type="match status" value="1"/>
</dbReference>
<feature type="domain" description="Katanin p80 subunit C-terminal" evidence="6">
    <location>
        <begin position="370"/>
        <end position="515"/>
    </location>
</feature>
<keyword evidence="4" id="KW-0853">WD repeat</keyword>
<dbReference type="Gene3D" id="2.130.10.10">
    <property type="entry name" value="YVTN repeat-like/Quinoprotein amine dehydrogenase"/>
    <property type="match status" value="2"/>
</dbReference>
<feature type="repeat" description="WD" evidence="4">
    <location>
        <begin position="7"/>
        <end position="49"/>
    </location>
</feature>
<sequence>MKLLQNVIAHEGIVNTVCLGHKTARVFASGGDDRFLYLWAIGNNNPRSTFGPLQSSVTAAKFDETEEKILCGNQGGTVMLFDLNETRCINTWAAHRSAVNSLFYHPQNGKLVLSCGYDGKMKIFSQGQRAAIQTYQAHNGSANCVCCSPDGKYVATGGDDKTIKIFDIVAQRQIAKFDAHTDSVTCVAFHPSDPILMSGSTDRSIRFFDLETMKEISVSFPLDSSPIDLITFVQNENIALSASPDYLKVVGWSPPEFFDLFTLGLEKVHDLSISDRVATIASSSGDRCIIHKLRLDQLKPLSERPVRSRPSTPRLLDMETIKKTPSVISNKSSSEQIPQQPSSKKSTRLLKTTEAIKSNESNVFQTFRQERSQFMSSMNDKYSRLTRIKDLIQQVGLTKTLQTVSESGDLGIELLILLRMKPEAVKLEHSALIMQIAARTFDRDPDLAITTVESMLQAFGKLVNATRQISSNDASYQKRKKTCELFIESFKEISPKLRNIAVGNSPSGQTAAAILDEWKIFLR</sequence>
<dbReference type="InterPro" id="IPR036322">
    <property type="entry name" value="WD40_repeat_dom_sf"/>
</dbReference>
<dbReference type="PANTHER" id="PTHR19845">
    <property type="entry name" value="KATANIN P80 SUBUNIT"/>
    <property type="match status" value="1"/>
</dbReference>
<gene>
    <name evidence="7" type="ORF">M9Y10_001200</name>
</gene>
<accession>A0ABR2L7A8</accession>
<keyword evidence="2" id="KW-0963">Cytoplasm</keyword>
<comment type="caution">
    <text evidence="7">The sequence shown here is derived from an EMBL/GenBank/DDBJ whole genome shotgun (WGS) entry which is preliminary data.</text>
</comment>
<evidence type="ECO:0000313" key="8">
    <source>
        <dbReference type="Proteomes" id="UP001470230"/>
    </source>
</evidence>
<evidence type="ECO:0000256" key="1">
    <source>
        <dbReference type="ARBA" id="ARBA00004245"/>
    </source>
</evidence>
<keyword evidence="8" id="KW-1185">Reference proteome</keyword>
<evidence type="ECO:0000256" key="2">
    <source>
        <dbReference type="ARBA" id="ARBA00022490"/>
    </source>
</evidence>
<reference evidence="7 8" key="1">
    <citation type="submission" date="2024-04" db="EMBL/GenBank/DDBJ databases">
        <title>Tritrichomonas musculus Genome.</title>
        <authorList>
            <person name="Alves-Ferreira E."/>
            <person name="Grigg M."/>
            <person name="Lorenzi H."/>
            <person name="Galac M."/>
        </authorList>
    </citation>
    <scope>NUCLEOTIDE SEQUENCE [LARGE SCALE GENOMIC DNA]</scope>
    <source>
        <strain evidence="7 8">EAF2021</strain>
    </source>
</reference>
<feature type="region of interest" description="Disordered" evidence="5">
    <location>
        <begin position="326"/>
        <end position="346"/>
    </location>
</feature>
<dbReference type="InterPro" id="IPR028021">
    <property type="entry name" value="Katanin_C-terminal"/>
</dbReference>
<dbReference type="PROSITE" id="PS50082">
    <property type="entry name" value="WD_REPEATS_2"/>
    <property type="match status" value="3"/>
</dbReference>
<evidence type="ECO:0000313" key="7">
    <source>
        <dbReference type="EMBL" id="KAK8898908.1"/>
    </source>
</evidence>
<evidence type="ECO:0000259" key="6">
    <source>
        <dbReference type="Pfam" id="PF13925"/>
    </source>
</evidence>
<feature type="repeat" description="WD" evidence="4">
    <location>
        <begin position="135"/>
        <end position="176"/>
    </location>
</feature>